<dbReference type="InterPro" id="IPR050465">
    <property type="entry name" value="UPF0194_transport"/>
</dbReference>
<dbReference type="PROSITE" id="PS51257">
    <property type="entry name" value="PROKAR_LIPOPROTEIN"/>
    <property type="match status" value="1"/>
</dbReference>
<evidence type="ECO:0000313" key="6">
    <source>
        <dbReference type="Proteomes" id="UP000184520"/>
    </source>
</evidence>
<dbReference type="Pfam" id="PF25975">
    <property type="entry name" value="CzcB_C"/>
    <property type="match status" value="1"/>
</dbReference>
<dbReference type="Pfam" id="PF25990">
    <property type="entry name" value="Beta-barrel_YknX"/>
    <property type="match status" value="1"/>
</dbReference>
<sequence>MNRLLIISLCSWLLSGCDDTEAVIPTYEVRQQPFELSVPMKGELEAAQATAIGVPSRRPMTIAWLEQEYTQVKKGQLVAKFDAEQLSLDLRKEMLAIMLLEEDMKLNRESLTTAEQEVNVDKALVVKEFAFADEFSVDDLRVYSQLEIIENMQNKEYLGAKDEYLDWKKDSVVEQNTSAIDVIAIRKQGSQAKYDQIKMAMDTLEIRAPYDGMLVYESNWRGEKPAIGETVFPGRPIAKIPDMSAMQAKGFVLDKEAIDLAPGLPVSITLDAYPDQVFHGKVKEVAGFSRTISRNNPTKYFEVTVSLDDQSSRLLTPGRKLHASIKVSEGETRLTLPTQAIYSDQGVNFVFKQQGDQFVRQRIAVGQKNLFMVEVTEGLTEGDVIALAYKELL</sequence>
<dbReference type="Gene3D" id="2.40.420.20">
    <property type="match status" value="1"/>
</dbReference>
<name>A0A1M5RAE6_9ALTE</name>
<comment type="subcellular location">
    <subcellularLocation>
        <location evidence="1">Cell envelope</location>
    </subcellularLocation>
</comment>
<proteinExistence type="predicted"/>
<dbReference type="InterPro" id="IPR058636">
    <property type="entry name" value="Beta-barrel_YknX"/>
</dbReference>
<keyword evidence="6" id="KW-1185">Reference proteome</keyword>
<dbReference type="OrthoDB" id="8738918at2"/>
<accession>A0A1M5RAE6</accession>
<keyword evidence="2" id="KW-0175">Coiled coil</keyword>
<dbReference type="GO" id="GO:0030313">
    <property type="term" value="C:cell envelope"/>
    <property type="evidence" value="ECO:0007669"/>
    <property type="project" value="UniProtKB-SubCell"/>
</dbReference>
<reference evidence="6" key="1">
    <citation type="submission" date="2016-11" db="EMBL/GenBank/DDBJ databases">
        <authorList>
            <person name="Varghese N."/>
            <person name="Submissions S."/>
        </authorList>
    </citation>
    <scope>NUCLEOTIDE SEQUENCE [LARGE SCALE GENOMIC DNA]</scope>
    <source>
        <strain evidence="6">CGMCC 1.8995</strain>
    </source>
</reference>
<evidence type="ECO:0000313" key="5">
    <source>
        <dbReference type="EMBL" id="SHH22793.1"/>
    </source>
</evidence>
<dbReference type="PANTHER" id="PTHR32347">
    <property type="entry name" value="EFFLUX SYSTEM COMPONENT YKNX-RELATED"/>
    <property type="match status" value="1"/>
</dbReference>
<dbReference type="PANTHER" id="PTHR32347:SF23">
    <property type="entry name" value="BLL5650 PROTEIN"/>
    <property type="match status" value="1"/>
</dbReference>
<evidence type="ECO:0000256" key="2">
    <source>
        <dbReference type="ARBA" id="ARBA00023054"/>
    </source>
</evidence>
<dbReference type="STRING" id="634436.SAMN05216361_4091"/>
<dbReference type="Gene3D" id="2.40.30.170">
    <property type="match status" value="1"/>
</dbReference>
<dbReference type="EMBL" id="FQWD01000007">
    <property type="protein sequence ID" value="SHH22793.1"/>
    <property type="molecule type" value="Genomic_DNA"/>
</dbReference>
<dbReference type="InterPro" id="IPR058649">
    <property type="entry name" value="CzcB_C"/>
</dbReference>
<feature type="domain" description="CzcB-like C-terminal circularly permuted SH3-like" evidence="3">
    <location>
        <begin position="335"/>
        <end position="387"/>
    </location>
</feature>
<evidence type="ECO:0000259" key="4">
    <source>
        <dbReference type="Pfam" id="PF25990"/>
    </source>
</evidence>
<feature type="domain" description="YknX-like beta-barrel" evidence="4">
    <location>
        <begin position="246"/>
        <end position="324"/>
    </location>
</feature>
<dbReference type="RefSeq" id="WP_073325032.1">
    <property type="nucleotide sequence ID" value="NZ_FQWD01000007.1"/>
</dbReference>
<evidence type="ECO:0000259" key="3">
    <source>
        <dbReference type="Pfam" id="PF25975"/>
    </source>
</evidence>
<gene>
    <name evidence="5" type="ORF">SAMN05216361_4091</name>
</gene>
<organism evidence="5 6">
    <name type="scientific">Marisediminitalea aggregata</name>
    <dbReference type="NCBI Taxonomy" id="634436"/>
    <lineage>
        <taxon>Bacteria</taxon>
        <taxon>Pseudomonadati</taxon>
        <taxon>Pseudomonadota</taxon>
        <taxon>Gammaproteobacteria</taxon>
        <taxon>Alteromonadales</taxon>
        <taxon>Alteromonadaceae</taxon>
        <taxon>Marisediminitalea</taxon>
    </lineage>
</organism>
<evidence type="ECO:0000256" key="1">
    <source>
        <dbReference type="ARBA" id="ARBA00004196"/>
    </source>
</evidence>
<dbReference type="AlphaFoldDB" id="A0A1M5RAE6"/>
<dbReference type="Proteomes" id="UP000184520">
    <property type="component" value="Unassembled WGS sequence"/>
</dbReference>
<protein>
    <submittedName>
        <fullName evidence="5">RND family efflux transporter, MFP subunit</fullName>
    </submittedName>
</protein>